<evidence type="ECO:0000313" key="1">
    <source>
        <dbReference type="EMBL" id="VEP13446.1"/>
    </source>
</evidence>
<gene>
    <name evidence="1" type="ORF">H1P_20053</name>
</gene>
<reference evidence="1 2" key="1">
    <citation type="submission" date="2019-01" db="EMBL/GenBank/DDBJ databases">
        <authorList>
            <person name="Brito A."/>
        </authorList>
    </citation>
    <scope>NUCLEOTIDE SEQUENCE [LARGE SCALE GENOMIC DNA]</scope>
    <source>
        <strain evidence="1">1</strain>
    </source>
</reference>
<dbReference type="EMBL" id="CAACVJ010000112">
    <property type="protein sequence ID" value="VEP13446.1"/>
    <property type="molecule type" value="Genomic_DNA"/>
</dbReference>
<dbReference type="SUPFAM" id="SSF55347">
    <property type="entry name" value="Glyceraldehyde-3-phosphate dehydrogenase-like, C-terminal domain"/>
    <property type="match status" value="1"/>
</dbReference>
<sequence>MVLLQQAALPASQYFDHVEIIELHHNQKVDSLWSERPRLEKTGLPLTS</sequence>
<dbReference type="Proteomes" id="UP000320055">
    <property type="component" value="Unassembled WGS sequence"/>
</dbReference>
<name>A0A563VPQ6_9CYAN</name>
<dbReference type="Gene3D" id="3.30.360.10">
    <property type="entry name" value="Dihydrodipicolinate Reductase, domain 2"/>
    <property type="match status" value="1"/>
</dbReference>
<proteinExistence type="predicted"/>
<dbReference type="AlphaFoldDB" id="A0A563VPQ6"/>
<protein>
    <submittedName>
        <fullName evidence="1">Uncharacterized protein</fullName>
    </submittedName>
</protein>
<evidence type="ECO:0000313" key="2">
    <source>
        <dbReference type="Proteomes" id="UP000320055"/>
    </source>
</evidence>
<accession>A0A563VPQ6</accession>
<keyword evidence="2" id="KW-1185">Reference proteome</keyword>
<organism evidence="1 2">
    <name type="scientific">Hyella patelloides LEGE 07179</name>
    <dbReference type="NCBI Taxonomy" id="945734"/>
    <lineage>
        <taxon>Bacteria</taxon>
        <taxon>Bacillati</taxon>
        <taxon>Cyanobacteriota</taxon>
        <taxon>Cyanophyceae</taxon>
        <taxon>Pleurocapsales</taxon>
        <taxon>Hyellaceae</taxon>
        <taxon>Hyella</taxon>
    </lineage>
</organism>